<dbReference type="RefSeq" id="WP_317831750.1">
    <property type="nucleotide sequence ID" value="NZ_CP136920.1"/>
</dbReference>
<name>A0AAQ3L5E7_9BACT</name>
<protein>
    <submittedName>
        <fullName evidence="1">Uncharacterized protein</fullName>
    </submittedName>
</protein>
<evidence type="ECO:0000313" key="2">
    <source>
        <dbReference type="Proteomes" id="UP001304300"/>
    </source>
</evidence>
<dbReference type="EMBL" id="CP136920">
    <property type="protein sequence ID" value="WOO39749.1"/>
    <property type="molecule type" value="Genomic_DNA"/>
</dbReference>
<sequence>MSFNFRLTFIFVVFALWSITNGVEAKERTLEFSTISFGERPKDLWYEKSGELIELKAGGSVRGSKYSYTGDGSIAFYKLVPDGAGGSRRVLQGQASIPEGIDQALLCFFPNARPAQGKLPWNIYIMDDSITAFGGGDIRFVNFSSQPVVGVLDGETLRLKPGALETVVPDSNKEKGVGVKLAAYLGEKWEPFFSARWPYREKVRLLVLFLPDESTGKVSMKAIPQPVRNAS</sequence>
<reference evidence="1 2" key="1">
    <citation type="submission" date="2023-10" db="EMBL/GenBank/DDBJ databases">
        <title>Rubellicoccus peritrichatus gen. nov., sp. nov., isolated from an algae of coral reef tank.</title>
        <authorList>
            <person name="Luo J."/>
        </authorList>
    </citation>
    <scope>NUCLEOTIDE SEQUENCE [LARGE SCALE GENOMIC DNA]</scope>
    <source>
        <strain evidence="1 2">CR14</strain>
    </source>
</reference>
<organism evidence="1 2">
    <name type="scientific">Rubellicoccus peritrichatus</name>
    <dbReference type="NCBI Taxonomy" id="3080537"/>
    <lineage>
        <taxon>Bacteria</taxon>
        <taxon>Pseudomonadati</taxon>
        <taxon>Verrucomicrobiota</taxon>
        <taxon>Opitutia</taxon>
        <taxon>Puniceicoccales</taxon>
        <taxon>Cerasicoccaceae</taxon>
        <taxon>Rubellicoccus</taxon>
    </lineage>
</organism>
<proteinExistence type="predicted"/>
<keyword evidence="2" id="KW-1185">Reference proteome</keyword>
<dbReference type="AlphaFoldDB" id="A0AAQ3L5E7"/>
<dbReference type="KEGG" id="puo:RZN69_14085"/>
<evidence type="ECO:0000313" key="1">
    <source>
        <dbReference type="EMBL" id="WOO39749.1"/>
    </source>
</evidence>
<accession>A0AAQ3L5E7</accession>
<dbReference type="Proteomes" id="UP001304300">
    <property type="component" value="Chromosome"/>
</dbReference>
<gene>
    <name evidence="1" type="ORF">RZN69_14085</name>
</gene>